<evidence type="ECO:0000256" key="1">
    <source>
        <dbReference type="ARBA" id="ARBA00004651"/>
    </source>
</evidence>
<keyword evidence="7 8" id="KW-0472">Membrane</keyword>
<feature type="transmembrane region" description="Helical" evidence="8">
    <location>
        <begin position="89"/>
        <end position="109"/>
    </location>
</feature>
<gene>
    <name evidence="10" type="ORF">EDC90_102150</name>
</gene>
<comment type="subcellular location">
    <subcellularLocation>
        <location evidence="1">Cell membrane</location>
        <topology evidence="1">Multi-pass membrane protein</topology>
    </subcellularLocation>
</comment>
<evidence type="ECO:0000256" key="3">
    <source>
        <dbReference type="ARBA" id="ARBA00022448"/>
    </source>
</evidence>
<dbReference type="RefSeq" id="WP_132312526.1">
    <property type="nucleotide sequence ID" value="NZ_SMAR01000021.1"/>
</dbReference>
<feature type="transmembrane region" description="Helical" evidence="8">
    <location>
        <begin position="168"/>
        <end position="184"/>
    </location>
</feature>
<feature type="transmembrane region" description="Helical" evidence="8">
    <location>
        <begin position="121"/>
        <end position="138"/>
    </location>
</feature>
<dbReference type="GO" id="GO:0005886">
    <property type="term" value="C:plasma membrane"/>
    <property type="evidence" value="ECO:0007669"/>
    <property type="project" value="UniProtKB-SubCell"/>
</dbReference>
<feature type="domain" description="EamA" evidence="9">
    <location>
        <begin position="25"/>
        <end position="161"/>
    </location>
</feature>
<dbReference type="Pfam" id="PF00892">
    <property type="entry name" value="EamA"/>
    <property type="match status" value="1"/>
</dbReference>
<feature type="transmembrane region" description="Helical" evidence="8">
    <location>
        <begin position="226"/>
        <end position="246"/>
    </location>
</feature>
<proteinExistence type="inferred from homology"/>
<feature type="transmembrane region" description="Helical" evidence="8">
    <location>
        <begin position="24"/>
        <end position="44"/>
    </location>
</feature>
<keyword evidence="3" id="KW-0813">Transport</keyword>
<comment type="similarity">
    <text evidence="2">Belongs to the EamA transporter family.</text>
</comment>
<dbReference type="InterPro" id="IPR037185">
    <property type="entry name" value="EmrE-like"/>
</dbReference>
<evidence type="ECO:0000256" key="4">
    <source>
        <dbReference type="ARBA" id="ARBA00022475"/>
    </source>
</evidence>
<dbReference type="AlphaFoldDB" id="A0A4R3NT09"/>
<keyword evidence="6 8" id="KW-1133">Transmembrane helix</keyword>
<keyword evidence="11" id="KW-1185">Reference proteome</keyword>
<dbReference type="NCBIfam" id="TIGR00688">
    <property type="entry name" value="rarD"/>
    <property type="match status" value="1"/>
</dbReference>
<evidence type="ECO:0000256" key="5">
    <source>
        <dbReference type="ARBA" id="ARBA00022692"/>
    </source>
</evidence>
<dbReference type="InterPro" id="IPR004626">
    <property type="entry name" value="RarD"/>
</dbReference>
<keyword evidence="4" id="KW-1003">Cell membrane</keyword>
<reference evidence="10 11" key="1">
    <citation type="submission" date="2019-03" db="EMBL/GenBank/DDBJ databases">
        <title>Freshwater and sediment microbial communities from various areas in North America, analyzing microbe dynamics in response to fracking.</title>
        <authorList>
            <person name="Lamendella R."/>
        </authorList>
    </citation>
    <scope>NUCLEOTIDE SEQUENCE [LARGE SCALE GENOMIC DNA]</scope>
    <source>
        <strain evidence="10 11">175.2</strain>
    </source>
</reference>
<evidence type="ECO:0000256" key="2">
    <source>
        <dbReference type="ARBA" id="ARBA00007362"/>
    </source>
</evidence>
<accession>A0A4R3NT09</accession>
<evidence type="ECO:0000313" key="10">
    <source>
        <dbReference type="EMBL" id="TCT36449.1"/>
    </source>
</evidence>
<dbReference type="PANTHER" id="PTHR22911">
    <property type="entry name" value="ACYL-MALONYL CONDENSING ENZYME-RELATED"/>
    <property type="match status" value="1"/>
</dbReference>
<protein>
    <submittedName>
        <fullName evidence="10">Chloramphenicol-sensitive protein RarD</fullName>
    </submittedName>
</protein>
<dbReference type="OrthoDB" id="369870at2"/>
<feature type="transmembrane region" description="Helical" evidence="8">
    <location>
        <begin position="283"/>
        <end position="304"/>
    </location>
</feature>
<organism evidence="10 11">
    <name type="scientific">Martelella mediterranea</name>
    <dbReference type="NCBI Taxonomy" id="293089"/>
    <lineage>
        <taxon>Bacteria</taxon>
        <taxon>Pseudomonadati</taxon>
        <taxon>Pseudomonadota</taxon>
        <taxon>Alphaproteobacteria</taxon>
        <taxon>Hyphomicrobiales</taxon>
        <taxon>Aurantimonadaceae</taxon>
        <taxon>Martelella</taxon>
    </lineage>
</organism>
<evidence type="ECO:0000256" key="6">
    <source>
        <dbReference type="ARBA" id="ARBA00022989"/>
    </source>
</evidence>
<feature type="transmembrane region" description="Helical" evidence="8">
    <location>
        <begin position="196"/>
        <end position="214"/>
    </location>
</feature>
<dbReference type="SUPFAM" id="SSF103481">
    <property type="entry name" value="Multidrug resistance efflux transporter EmrE"/>
    <property type="match status" value="2"/>
</dbReference>
<dbReference type="PANTHER" id="PTHR22911:SF137">
    <property type="entry name" value="SOLUTE CARRIER FAMILY 35 MEMBER G2-RELATED"/>
    <property type="match status" value="1"/>
</dbReference>
<dbReference type="EMBL" id="SMAR01000021">
    <property type="protein sequence ID" value="TCT36449.1"/>
    <property type="molecule type" value="Genomic_DNA"/>
</dbReference>
<evidence type="ECO:0000259" key="9">
    <source>
        <dbReference type="Pfam" id="PF00892"/>
    </source>
</evidence>
<evidence type="ECO:0000256" key="7">
    <source>
        <dbReference type="ARBA" id="ARBA00023136"/>
    </source>
</evidence>
<name>A0A4R3NT09_9HYPH</name>
<dbReference type="Proteomes" id="UP000295097">
    <property type="component" value="Unassembled WGS sequence"/>
</dbReference>
<evidence type="ECO:0000256" key="8">
    <source>
        <dbReference type="SAM" id="Phobius"/>
    </source>
</evidence>
<comment type="caution">
    <text evidence="10">The sequence shown here is derived from an EMBL/GenBank/DDBJ whole genome shotgun (WGS) entry which is preliminary data.</text>
</comment>
<evidence type="ECO:0000313" key="11">
    <source>
        <dbReference type="Proteomes" id="UP000295097"/>
    </source>
</evidence>
<sequence>MSAHPPEPAATTVSNGKPADGDTLPGLILALSVYMMWGLLPLYLQLISDLPPMEVLAHRIIWSLPFAGVVILAAGQTRDVRAAIRRPRMLALAALCCIFISINWGVYIWAVSNAHTVDAALGYFINPLFSIALAAIILHEKLTKGQILAIGLAFCAVMILTIETGSLPLVALALPVSFGLYGLLKKLVPIGGNAGFTLEALIMSGPALAYIIYLEATGSGHFLNSLRNALLLVGCGAATAIPLMIYANAAKLLKLSTIGIMQYIAPSMIFLVAVLIFREPLELPKLSAFALIWTALVIYTLSMFRTRRSRKLKGG</sequence>
<feature type="transmembrane region" description="Helical" evidence="8">
    <location>
        <begin position="258"/>
        <end position="277"/>
    </location>
</feature>
<dbReference type="InterPro" id="IPR000620">
    <property type="entry name" value="EamA_dom"/>
</dbReference>
<feature type="transmembrane region" description="Helical" evidence="8">
    <location>
        <begin position="56"/>
        <end position="77"/>
    </location>
</feature>
<feature type="transmembrane region" description="Helical" evidence="8">
    <location>
        <begin position="145"/>
        <end position="162"/>
    </location>
</feature>
<keyword evidence="5 8" id="KW-0812">Transmembrane</keyword>